<dbReference type="EMBL" id="NBZD01000003">
    <property type="protein sequence ID" value="PNH18405.1"/>
    <property type="molecule type" value="Genomic_DNA"/>
</dbReference>
<proteinExistence type="predicted"/>
<name>A0A2J8B0X2_9FIRM</name>
<evidence type="ECO:0000313" key="2">
    <source>
        <dbReference type="Proteomes" id="UP000236394"/>
    </source>
</evidence>
<organism evidence="1 2">
    <name type="scientific">Mageeibacillus indolicus</name>
    <dbReference type="NCBI Taxonomy" id="884684"/>
    <lineage>
        <taxon>Bacteria</taxon>
        <taxon>Bacillati</taxon>
        <taxon>Bacillota</taxon>
        <taxon>Clostridia</taxon>
        <taxon>Eubacteriales</taxon>
        <taxon>Oscillospiraceae</taxon>
        <taxon>Mageeibacillus</taxon>
    </lineage>
</organism>
<dbReference type="Proteomes" id="UP000236394">
    <property type="component" value="Unassembled WGS sequence"/>
</dbReference>
<protein>
    <submittedName>
        <fullName evidence="1">Uncharacterized protein</fullName>
    </submittedName>
</protein>
<dbReference type="AlphaFoldDB" id="A0A2J8B0X2"/>
<evidence type="ECO:0000313" key="1">
    <source>
        <dbReference type="EMBL" id="PNH18405.1"/>
    </source>
</evidence>
<accession>A0A2J8B0X2</accession>
<comment type="caution">
    <text evidence="1">The sequence shown here is derived from an EMBL/GenBank/DDBJ whole genome shotgun (WGS) entry which is preliminary data.</text>
</comment>
<gene>
    <name evidence="1" type="ORF">B7R76_06080</name>
</gene>
<reference evidence="2" key="1">
    <citation type="submission" date="2017-04" db="EMBL/GenBank/DDBJ databases">
        <authorList>
            <person name="Bumgarner R.E."/>
            <person name="Fredricks D.N."/>
            <person name="Srinivasan S."/>
        </authorList>
    </citation>
    <scope>NUCLEOTIDE SEQUENCE [LARGE SCALE GENOMIC DNA]</scope>
    <source>
        <strain evidence="2">KA00405</strain>
    </source>
</reference>
<sequence>MCINEEFLLLFICAISINLYCYKQSFTAFCANIIDTAVFSCYFICSKRLQKRTPFHPGTDIARSICGANFNDLWRFL</sequence>